<sequence>IRIYWKLINIEVEVARLLVKFCMTKIIFEADLDQLITQLSCHRIIPEPGIPIIDLRSQLSIPHFQRCPRYGKLPGPSYRCDTCGGAHLKERCPLLQLHSTHSFNEIIGIAEFCCEICHKEWRS</sequence>
<evidence type="ECO:0000313" key="1">
    <source>
        <dbReference type="EMBL" id="GMT24507.1"/>
    </source>
</evidence>
<reference evidence="1" key="1">
    <citation type="submission" date="2023-10" db="EMBL/GenBank/DDBJ databases">
        <title>Genome assembly of Pristionchus species.</title>
        <authorList>
            <person name="Yoshida K."/>
            <person name="Sommer R.J."/>
        </authorList>
    </citation>
    <scope>NUCLEOTIDE SEQUENCE</scope>
    <source>
        <strain evidence="1">RS5133</strain>
    </source>
</reference>
<accession>A0AAV5W313</accession>
<keyword evidence="2" id="KW-1185">Reference proteome</keyword>
<name>A0AAV5W313_9BILA</name>
<comment type="caution">
    <text evidence="1">The sequence shown here is derived from an EMBL/GenBank/DDBJ whole genome shotgun (WGS) entry which is preliminary data.</text>
</comment>
<evidence type="ECO:0000313" key="2">
    <source>
        <dbReference type="Proteomes" id="UP001432322"/>
    </source>
</evidence>
<protein>
    <submittedName>
        <fullName evidence="1">Uncharacterized protein</fullName>
    </submittedName>
</protein>
<organism evidence="1 2">
    <name type="scientific">Pristionchus fissidentatus</name>
    <dbReference type="NCBI Taxonomy" id="1538716"/>
    <lineage>
        <taxon>Eukaryota</taxon>
        <taxon>Metazoa</taxon>
        <taxon>Ecdysozoa</taxon>
        <taxon>Nematoda</taxon>
        <taxon>Chromadorea</taxon>
        <taxon>Rhabditida</taxon>
        <taxon>Rhabditina</taxon>
        <taxon>Diplogasteromorpha</taxon>
        <taxon>Diplogasteroidea</taxon>
        <taxon>Neodiplogasteridae</taxon>
        <taxon>Pristionchus</taxon>
    </lineage>
</organism>
<dbReference type="AlphaFoldDB" id="A0AAV5W313"/>
<dbReference type="Proteomes" id="UP001432322">
    <property type="component" value="Unassembled WGS sequence"/>
</dbReference>
<gene>
    <name evidence="1" type="ORF">PFISCL1PPCAC_15804</name>
</gene>
<dbReference type="EMBL" id="BTSY01000004">
    <property type="protein sequence ID" value="GMT24507.1"/>
    <property type="molecule type" value="Genomic_DNA"/>
</dbReference>
<feature type="non-terminal residue" evidence="1">
    <location>
        <position position="1"/>
    </location>
</feature>
<feature type="non-terminal residue" evidence="1">
    <location>
        <position position="123"/>
    </location>
</feature>
<proteinExistence type="predicted"/>